<feature type="compositionally biased region" description="Basic and acidic residues" evidence="1">
    <location>
        <begin position="209"/>
        <end position="219"/>
    </location>
</feature>
<proteinExistence type="predicted"/>
<name>A0A367F0D2_9ACTN</name>
<dbReference type="RefSeq" id="WP_114014232.1">
    <property type="nucleotide sequence ID" value="NZ_QOIM01000023.1"/>
</dbReference>
<dbReference type="InterPro" id="IPR027304">
    <property type="entry name" value="Trigger_fact/SurA_dom_sf"/>
</dbReference>
<dbReference type="Gene3D" id="1.10.4030.10">
    <property type="entry name" value="Porin chaperone SurA, peptide-binding domain"/>
    <property type="match status" value="1"/>
</dbReference>
<dbReference type="Proteomes" id="UP000253507">
    <property type="component" value="Unassembled WGS sequence"/>
</dbReference>
<evidence type="ECO:0000256" key="1">
    <source>
        <dbReference type="SAM" id="MobiDB-lite"/>
    </source>
</evidence>
<evidence type="ECO:0008006" key="5">
    <source>
        <dbReference type="Google" id="ProtNLM"/>
    </source>
</evidence>
<feature type="signal peptide" evidence="2">
    <location>
        <begin position="1"/>
        <end position="27"/>
    </location>
</feature>
<dbReference type="InterPro" id="IPR006311">
    <property type="entry name" value="TAT_signal"/>
</dbReference>
<keyword evidence="4" id="KW-1185">Reference proteome</keyword>
<dbReference type="AlphaFoldDB" id="A0A367F0D2"/>
<accession>A0A367F0D2</accession>
<reference evidence="3 4" key="1">
    <citation type="submission" date="2018-06" db="EMBL/GenBank/DDBJ databases">
        <title>Streptomyces reniochalinae sp. nov. and Streptomyces diacarnus sp. nov. from marine sponges.</title>
        <authorList>
            <person name="Li L."/>
        </authorList>
    </citation>
    <scope>NUCLEOTIDE SEQUENCE [LARGE SCALE GENOMIC DNA]</scope>
    <source>
        <strain evidence="3 4">LHW50302</strain>
    </source>
</reference>
<protein>
    <recommendedName>
        <fullName evidence="5">Lipoprotein</fullName>
    </recommendedName>
</protein>
<dbReference type="PROSITE" id="PS51318">
    <property type="entry name" value="TAT"/>
    <property type="match status" value="1"/>
</dbReference>
<dbReference type="SUPFAM" id="SSF109998">
    <property type="entry name" value="Triger factor/SurA peptide-binding domain-like"/>
    <property type="match status" value="1"/>
</dbReference>
<gene>
    <name evidence="3" type="ORF">DQ392_04940</name>
</gene>
<dbReference type="OrthoDB" id="3212108at2"/>
<dbReference type="Pfam" id="PF13624">
    <property type="entry name" value="SurA_N_3"/>
    <property type="match status" value="1"/>
</dbReference>
<feature type="region of interest" description="Disordered" evidence="1">
    <location>
        <begin position="189"/>
        <end position="219"/>
    </location>
</feature>
<evidence type="ECO:0000256" key="2">
    <source>
        <dbReference type="SAM" id="SignalP"/>
    </source>
</evidence>
<evidence type="ECO:0000313" key="4">
    <source>
        <dbReference type="Proteomes" id="UP000253507"/>
    </source>
</evidence>
<evidence type="ECO:0000313" key="3">
    <source>
        <dbReference type="EMBL" id="RCG23265.1"/>
    </source>
</evidence>
<keyword evidence="2" id="KW-0732">Signal</keyword>
<feature type="chain" id="PRO_5038873920" description="Lipoprotein" evidence="2">
    <location>
        <begin position="28"/>
        <end position="219"/>
    </location>
</feature>
<comment type="caution">
    <text evidence="3">The sequence shown here is derived from an EMBL/GenBank/DDBJ whole genome shotgun (WGS) entry which is preliminary data.</text>
</comment>
<organism evidence="3 4">
    <name type="scientific">Streptomyces reniochalinae</name>
    <dbReference type="NCBI Taxonomy" id="2250578"/>
    <lineage>
        <taxon>Bacteria</taxon>
        <taxon>Bacillati</taxon>
        <taxon>Actinomycetota</taxon>
        <taxon>Actinomycetes</taxon>
        <taxon>Kitasatosporales</taxon>
        <taxon>Streptomycetaceae</taxon>
        <taxon>Streptomyces</taxon>
    </lineage>
</organism>
<dbReference type="PROSITE" id="PS51257">
    <property type="entry name" value="PROKAR_LIPOPROTEIN"/>
    <property type="match status" value="1"/>
</dbReference>
<sequence length="219" mass="23718">MESPRRRSALTLSAVAALLAATPLLTACGNDAHPGAAALVKGDRISMAQLQSRVGAVRDAQRAEPQGEQMIKQSGKLTRATLDGMIRERVVAQAAKDAGAGVSRREVQQVRGELEKQAGGKKQLEAVWLRQHHLAPDDIDDFIRMQLRIEKIAAAEGIDLMSPQGPQRINAELSRVADDMKINVNPRYGEWNTRTSSLGGDKAPWLRELSGEADRAQGA</sequence>
<dbReference type="EMBL" id="QOIM01000023">
    <property type="protein sequence ID" value="RCG23265.1"/>
    <property type="molecule type" value="Genomic_DNA"/>
</dbReference>